<organism evidence="1 2">
    <name type="scientific">Aureococcus anophagefferens</name>
    <name type="common">Harmful bloom alga</name>
    <dbReference type="NCBI Taxonomy" id="44056"/>
    <lineage>
        <taxon>Eukaryota</taxon>
        <taxon>Sar</taxon>
        <taxon>Stramenopiles</taxon>
        <taxon>Ochrophyta</taxon>
        <taxon>Pelagophyceae</taxon>
        <taxon>Pelagomonadales</taxon>
        <taxon>Pelagomonadaceae</taxon>
        <taxon>Aureococcus</taxon>
    </lineage>
</organism>
<dbReference type="GO" id="GO:0004749">
    <property type="term" value="F:ribose phosphate diphosphokinase activity"/>
    <property type="evidence" value="ECO:0007669"/>
    <property type="project" value="UniProtKB-EC"/>
</dbReference>
<gene>
    <name evidence="1" type="ORF">SO694_00038277</name>
</gene>
<dbReference type="GO" id="GO:0006015">
    <property type="term" value="P:5-phosphoribose 1-diphosphate biosynthetic process"/>
    <property type="evidence" value="ECO:0007669"/>
    <property type="project" value="TreeGrafter"/>
</dbReference>
<dbReference type="Proteomes" id="UP001363151">
    <property type="component" value="Unassembled WGS sequence"/>
</dbReference>
<dbReference type="Pfam" id="PF13793">
    <property type="entry name" value="Pribosyltran_N"/>
    <property type="match status" value="1"/>
</dbReference>
<comment type="caution">
    <text evidence="1">The sequence shown here is derived from an EMBL/GenBank/DDBJ whole genome shotgun (WGS) entry which is preliminary data.</text>
</comment>
<dbReference type="InterPro" id="IPR005946">
    <property type="entry name" value="Rib-P_diPkinase"/>
</dbReference>
<dbReference type="Pfam" id="PF14572">
    <property type="entry name" value="Pribosyl_synth"/>
    <property type="match status" value="1"/>
</dbReference>
<accession>A0ABR1FM06</accession>
<name>A0ABR1FM06_AURAN</name>
<evidence type="ECO:0000313" key="1">
    <source>
        <dbReference type="EMBL" id="KAK7233249.1"/>
    </source>
</evidence>
<dbReference type="NCBIfam" id="TIGR01251">
    <property type="entry name" value="ribP_PPkin"/>
    <property type="match status" value="1"/>
</dbReference>
<dbReference type="InterPro" id="IPR029099">
    <property type="entry name" value="Pribosyltran_N"/>
</dbReference>
<dbReference type="GO" id="GO:0016301">
    <property type="term" value="F:kinase activity"/>
    <property type="evidence" value="ECO:0007669"/>
    <property type="project" value="UniProtKB-KW"/>
</dbReference>
<keyword evidence="2" id="KW-1185">Reference proteome</keyword>
<dbReference type="GO" id="GO:0000287">
    <property type="term" value="F:magnesium ion binding"/>
    <property type="evidence" value="ECO:0007669"/>
    <property type="project" value="InterPro"/>
</dbReference>
<dbReference type="InterPro" id="IPR029057">
    <property type="entry name" value="PRTase-like"/>
</dbReference>
<reference evidence="1 2" key="1">
    <citation type="submission" date="2024-03" db="EMBL/GenBank/DDBJ databases">
        <title>Aureococcus anophagefferens CCMP1851 and Kratosvirus quantuckense: Draft genome of a second virus-susceptible host strain in the model system.</title>
        <authorList>
            <person name="Chase E."/>
            <person name="Truchon A.R."/>
            <person name="Schepens W."/>
            <person name="Wilhelm S.W."/>
        </authorList>
    </citation>
    <scope>NUCLEOTIDE SEQUENCE [LARGE SCALE GENOMIC DNA]</scope>
    <source>
        <strain evidence="1 2">CCMP1851</strain>
    </source>
</reference>
<dbReference type="CDD" id="cd06223">
    <property type="entry name" value="PRTases_typeI"/>
    <property type="match status" value="1"/>
</dbReference>
<dbReference type="PANTHER" id="PTHR10210">
    <property type="entry name" value="RIBOSE-PHOSPHATE DIPHOSPHOKINASE FAMILY MEMBER"/>
    <property type="match status" value="1"/>
</dbReference>
<dbReference type="InterPro" id="IPR000836">
    <property type="entry name" value="PRTase_dom"/>
</dbReference>
<dbReference type="SMART" id="SM01400">
    <property type="entry name" value="Pribosyltran_N"/>
    <property type="match status" value="1"/>
</dbReference>
<dbReference type="KEGG" id="aaf:AURANDRAFT_29868"/>
<protein>
    <submittedName>
        <fullName evidence="1">Ribose phosphate diphosphokinase</fullName>
    </submittedName>
</protein>
<dbReference type="EMBL" id="JBBJCI010000363">
    <property type="protein sequence ID" value="KAK7233249.1"/>
    <property type="molecule type" value="Genomic_DNA"/>
</dbReference>
<dbReference type="SUPFAM" id="SSF53271">
    <property type="entry name" value="PRTase-like"/>
    <property type="match status" value="2"/>
</dbReference>
<dbReference type="GO" id="GO:0005737">
    <property type="term" value="C:cytoplasm"/>
    <property type="evidence" value="ECO:0007669"/>
    <property type="project" value="TreeGrafter"/>
</dbReference>
<dbReference type="PANTHER" id="PTHR10210:SF32">
    <property type="entry name" value="RIBOSE-PHOSPHATE PYROPHOSPHOKINASE 2"/>
    <property type="match status" value="1"/>
</dbReference>
<dbReference type="Gene3D" id="3.40.50.2020">
    <property type="match status" value="2"/>
</dbReference>
<proteinExistence type="predicted"/>
<evidence type="ECO:0000313" key="2">
    <source>
        <dbReference type="Proteomes" id="UP001363151"/>
    </source>
</evidence>
<dbReference type="GO" id="GO:0005524">
    <property type="term" value="F:ATP binding"/>
    <property type="evidence" value="ECO:0007669"/>
    <property type="project" value="UniProtKB-KW"/>
</dbReference>
<dbReference type="GO" id="GO:0006164">
    <property type="term" value="P:purine nucleotide biosynthetic process"/>
    <property type="evidence" value="ECO:0007669"/>
    <property type="project" value="TreeGrafter"/>
</dbReference>
<dbReference type="GO" id="GO:0002189">
    <property type="term" value="C:ribose phosphate diphosphokinase complex"/>
    <property type="evidence" value="ECO:0007669"/>
    <property type="project" value="TreeGrafter"/>
</dbReference>
<sequence length="367" mass="38006">MAAPRTPGAWPGLTSPRTPGSGAGTFALPDHRLDLSAVPSSSLSNIRLISGSSSGDLAAEVAARLGVPLSPANVKRFNDGEVQIQLAESVRGCRVFVVQSLAPPVNDALIELLLLLSAARRASAESVTAVVPYYAYGRSSHQRSPSGPLAGADVARLVEEMGADRVLSVDLHNAQIQGFFSPRCPVDNVYAAPAATAYFHSKRLDAPVVVSPDAAGVPRAKLFAEGLGLYGDDAASAIAVVVAVEKRLTLVGDVKGKDCVIVDDLVDSGSTLVGAADHLRAAGARRVFAFVTHGIFSGDAPDRVEASALEEVLVANTIPLRPDVKARTKKIRALSVGKLVESAIRAIHGGVSVSALFETNLAGAQVC</sequence>
<dbReference type="NCBIfam" id="NF002320">
    <property type="entry name" value="PRK01259.1"/>
    <property type="match status" value="1"/>
</dbReference>